<reference evidence="4" key="3">
    <citation type="journal article" date="2018" name="Genome Biol.">
        <title>SKESA: strategic k-mer extension for scrupulous assemblies.</title>
        <authorList>
            <person name="Souvorov A."/>
            <person name="Agarwala R."/>
            <person name="Lipman D.J."/>
        </authorList>
    </citation>
    <scope>NUCLEOTIDE SEQUENCE</scope>
    <source>
        <strain evidence="5">91871</strain>
        <strain evidence="4">O50</strain>
    </source>
</reference>
<evidence type="ECO:0000313" key="5">
    <source>
        <dbReference type="EMBL" id="HBH7042748.1"/>
    </source>
</evidence>
<name>A0A0P8H1X8_CITFR</name>
<dbReference type="Proteomes" id="UP000789647">
    <property type="component" value="Chromosome"/>
</dbReference>
<reference evidence="6 8" key="2">
    <citation type="journal article" date="2017" name="PLoS ONE">
        <title>Genomic and phenotypic characterisation of fluoroquinolone resistance mechanisms in Enterobacteriaceae in Durban, South Africa.</title>
        <authorList>
            <person name="Osei Sekyere J."/>
            <person name="Amoako D.G."/>
        </authorList>
    </citation>
    <scope>NUCLEOTIDE SEQUENCE [LARGE SCALE GENOMIC DNA]</scope>
    <source>
        <strain evidence="6 8">ST62:944112508</strain>
    </source>
</reference>
<dbReference type="EMBL" id="DACSXJ010000013">
    <property type="protein sequence ID" value="HAT3898129.1"/>
    <property type="molecule type" value="Genomic_DNA"/>
</dbReference>
<dbReference type="RefSeq" id="WP_049015891.1">
    <property type="nucleotide sequence ID" value="NZ_BPFK01000018.1"/>
</dbReference>
<evidence type="ECO:0000313" key="9">
    <source>
        <dbReference type="Proteomes" id="UP001164536"/>
    </source>
</evidence>
<dbReference type="Proteomes" id="UP001164536">
    <property type="component" value="Chromosome"/>
</dbReference>
<dbReference type="Pfam" id="PF20385">
    <property type="entry name" value="DUF6680"/>
    <property type="match status" value="1"/>
</dbReference>
<evidence type="ECO:0000259" key="1">
    <source>
        <dbReference type="Pfam" id="PF20385"/>
    </source>
</evidence>
<reference evidence="4" key="4">
    <citation type="submission" date="2020-09" db="EMBL/GenBank/DDBJ databases">
        <authorList>
            <consortium name="NCBI Pathogen Detection Project"/>
        </authorList>
    </citation>
    <scope>NUCLEOTIDE SEQUENCE</scope>
    <source>
        <strain evidence="5">91871</strain>
        <strain evidence="4">O50</strain>
    </source>
</reference>
<organism evidence="6 8">
    <name type="scientific">Citrobacter freundii</name>
    <dbReference type="NCBI Taxonomy" id="546"/>
    <lineage>
        <taxon>Bacteria</taxon>
        <taxon>Pseudomonadati</taxon>
        <taxon>Pseudomonadota</taxon>
        <taxon>Gammaproteobacteria</taxon>
        <taxon>Enterobacterales</taxon>
        <taxon>Enterobacteriaceae</taxon>
        <taxon>Citrobacter</taxon>
        <taxon>Citrobacter freundii complex</taxon>
    </lineage>
</organism>
<accession>A0A0P8H1X8</accession>
<evidence type="ECO:0000313" key="4">
    <source>
        <dbReference type="EMBL" id="HAT3898129.1"/>
    </source>
</evidence>
<dbReference type="Proteomes" id="UP000050520">
    <property type="component" value="Unassembled WGS sequence"/>
</dbReference>
<evidence type="ECO:0000313" key="8">
    <source>
        <dbReference type="Proteomes" id="UP000050520"/>
    </source>
</evidence>
<evidence type="ECO:0000313" key="6">
    <source>
        <dbReference type="EMBL" id="KPR47390.1"/>
    </source>
</evidence>
<reference evidence="2" key="5">
    <citation type="submission" date="2022-05" db="EMBL/GenBank/DDBJ databases">
        <authorList>
            <person name="Alioto T."/>
            <person name="Alioto T."/>
            <person name="Gomez Garrido J."/>
        </authorList>
    </citation>
    <scope>NUCLEOTIDE SEQUENCE</scope>
    <source>
        <strain evidence="2">112</strain>
    </source>
</reference>
<feature type="domain" description="DUF6680" evidence="1">
    <location>
        <begin position="5"/>
        <end position="186"/>
    </location>
</feature>
<dbReference type="Proteomes" id="UP000855471">
    <property type="component" value="Unassembled WGS sequence"/>
</dbReference>
<reference evidence="7" key="6">
    <citation type="submission" date="2022-12" db="EMBL/GenBank/DDBJ databases">
        <title>2953647.</title>
        <authorList>
            <person name="Hergert J."/>
            <person name="Casey R."/>
            <person name="Wagner J."/>
            <person name="Young E.L."/>
            <person name="Oakeson K.F."/>
        </authorList>
    </citation>
    <scope>NUCLEOTIDE SEQUENCE</scope>
    <source>
        <strain evidence="7">2953647</strain>
    </source>
</reference>
<dbReference type="AlphaFoldDB" id="A0A0P8H1X8"/>
<keyword evidence="9" id="KW-1185">Reference proteome</keyword>
<dbReference type="Proteomes" id="UP000885148">
    <property type="component" value="Unassembled WGS sequence"/>
</dbReference>
<dbReference type="Proteomes" id="UP001279522">
    <property type="component" value="Unassembled WGS sequence"/>
</dbReference>
<reference evidence="3" key="7">
    <citation type="submission" date="2023-05" db="EMBL/GenBank/DDBJ databases">
        <authorList>
            <consortium name="Clinical and Environmental Microbiology Branch: Whole genome sequencing antimicrobial resistance pathogens in the healthcare setting"/>
        </authorList>
    </citation>
    <scope>NUCLEOTIDE SEQUENCE</scope>
    <source>
        <strain evidence="3">2023GN-00287</strain>
    </source>
</reference>
<evidence type="ECO:0000313" key="7">
    <source>
        <dbReference type="EMBL" id="WAZ57402.1"/>
    </source>
</evidence>
<dbReference type="InterPro" id="IPR046502">
    <property type="entry name" value="DUF6680"/>
</dbReference>
<reference evidence="8" key="1">
    <citation type="submission" date="2015-09" db="EMBL/GenBank/DDBJ databases">
        <title>Prevalence of NDMs in South Africa.</title>
        <authorList>
            <person name="Osei Sekyere J."/>
            <person name="Govinden U."/>
            <person name="Essack S."/>
            <person name="Haldorsen B."/>
            <person name="Samuelsen O."/>
            <person name="Aasnaes B."/>
            <person name="Sundsfjord A."/>
        </authorList>
    </citation>
    <scope>NUCLEOTIDE SEQUENCE [LARGE SCALE GENOMIC DNA]</scope>
    <source>
        <strain evidence="8">ST62:944112508</strain>
    </source>
</reference>
<dbReference type="EMBL" id="OW995941">
    <property type="protein sequence ID" value="CAH6555897.1"/>
    <property type="molecule type" value="Genomic_DNA"/>
</dbReference>
<dbReference type="EMBL" id="DAESCB010000008">
    <property type="protein sequence ID" value="HBH7042748.1"/>
    <property type="molecule type" value="Genomic_DNA"/>
</dbReference>
<dbReference type="EMBL" id="ABOSXX010000003">
    <property type="protein sequence ID" value="ELV3678558.1"/>
    <property type="molecule type" value="Genomic_DNA"/>
</dbReference>
<evidence type="ECO:0000313" key="3">
    <source>
        <dbReference type="EMBL" id="ELV3678558.1"/>
    </source>
</evidence>
<evidence type="ECO:0000313" key="2">
    <source>
        <dbReference type="EMBL" id="CAH6555897.1"/>
    </source>
</evidence>
<dbReference type="EMBL" id="CP114564">
    <property type="protein sequence ID" value="WAZ57402.1"/>
    <property type="molecule type" value="Genomic_DNA"/>
</dbReference>
<protein>
    <recommendedName>
        <fullName evidence="1">DUF6680 domain-containing protein</fullName>
    </recommendedName>
</protein>
<sequence length="188" mass="21047">MSTALTIMAIAATVISPLLAIQTQKFIERYSQKKSLKIDIFKHLMATRSQSARLSSEHVRALNMIDLAFYGKIKKGKAKRSASEGNVLSSWKLYFAHLNTSYPDNDNILGAIWNQTSNNLFLDLLSEIAKDIGYDFERVQLQTAIYSPVAHGAIENDQSKIRKGLAAIFSGENALKMEIINIPNRQEN</sequence>
<gene>
    <name evidence="2" type="ORF">AI2935V1_0070</name>
    <name evidence="6" type="ORF">AN672_27025</name>
    <name evidence="4" type="ORF">I9Y29_002563</name>
    <name evidence="5" type="ORF">KV121_002831</name>
    <name evidence="7" type="ORF">O4000_00345</name>
    <name evidence="3" type="ORF">SGX49_000946</name>
</gene>
<proteinExistence type="predicted"/>
<dbReference type="EMBL" id="LJEB01000188">
    <property type="protein sequence ID" value="KPR47390.1"/>
    <property type="molecule type" value="Genomic_DNA"/>
</dbReference>